<dbReference type="PROSITE" id="PS50181">
    <property type="entry name" value="FBOX"/>
    <property type="match status" value="1"/>
</dbReference>
<organism evidence="2 3">
    <name type="scientific">Acorus gramineus</name>
    <name type="common">Dwarf sweet flag</name>
    <dbReference type="NCBI Taxonomy" id="55184"/>
    <lineage>
        <taxon>Eukaryota</taxon>
        <taxon>Viridiplantae</taxon>
        <taxon>Streptophyta</taxon>
        <taxon>Embryophyta</taxon>
        <taxon>Tracheophyta</taxon>
        <taxon>Spermatophyta</taxon>
        <taxon>Magnoliopsida</taxon>
        <taxon>Liliopsida</taxon>
        <taxon>Acoraceae</taxon>
        <taxon>Acorus</taxon>
    </lineage>
</organism>
<dbReference type="AlphaFoldDB" id="A0AAV9B5J4"/>
<protein>
    <submittedName>
        <fullName evidence="2">F-box protein</fullName>
    </submittedName>
</protein>
<dbReference type="Gene3D" id="3.80.10.10">
    <property type="entry name" value="Ribonuclease Inhibitor"/>
    <property type="match status" value="1"/>
</dbReference>
<evidence type="ECO:0000259" key="1">
    <source>
        <dbReference type="PROSITE" id="PS50181"/>
    </source>
</evidence>
<dbReference type="InterPro" id="IPR036047">
    <property type="entry name" value="F-box-like_dom_sf"/>
</dbReference>
<sequence>MEVDWLSRLPDDVIHQILSSLNTKQKVQTRILSKRWRDLFSSIPTIDYCFSSIHGNRYNPLSKNRLDHCQNYIDIVDGLLRLSKSIHLRLLHLDFFIGNGGPPFPDQWLRFVAGLSSVADLVLCFQGIGDWNPKINRFRSSVLSLNRTFLTVRSLTLDRFNPSGFPWCGFIADGCYFGSLKSLSLTDVFISDEDFASMLKLCPPLESILVDRINRLTLSDRDACRLETLDVCVRGNVEIGLALRLRVFRLKFYRGTLSMKGVPALREATLSMCFPFEDSSFQFDEAGFSSLKSIESLTIDRHVLKVIRDRDVHCSLGLFDNVKRLHLNLSYDKKESSYCTVVASLRYFPYVEELSIQLIDDLDFERFPGLLNDVKCLNLLHAGFNEEPIVDAIVTRVRHLQCLKEFIHFPVKYLVDIDFDRFPGLFDNIKSLDLRLRSHNVKFTNGTIAASLRHFRHLEELSISHINDLDFERFPGVFDDVWSLNLRIPSHSAEPMNGIIVAGLQHFRCLKKLSIEGFTQCPFKVI</sequence>
<dbReference type="EMBL" id="JAUJYN010000005">
    <property type="protein sequence ID" value="KAK1271623.1"/>
    <property type="molecule type" value="Genomic_DNA"/>
</dbReference>
<dbReference type="InterPro" id="IPR001810">
    <property type="entry name" value="F-box_dom"/>
</dbReference>
<evidence type="ECO:0000313" key="3">
    <source>
        <dbReference type="Proteomes" id="UP001179952"/>
    </source>
</evidence>
<dbReference type="InterPro" id="IPR053781">
    <property type="entry name" value="F-box_AtFBL13-like"/>
</dbReference>
<dbReference type="InterPro" id="IPR032675">
    <property type="entry name" value="LRR_dom_sf"/>
</dbReference>
<dbReference type="Pfam" id="PF24758">
    <property type="entry name" value="LRR_At5g56370"/>
    <property type="match status" value="1"/>
</dbReference>
<dbReference type="InterPro" id="IPR053772">
    <property type="entry name" value="At1g61320/At1g61330-like"/>
</dbReference>
<dbReference type="Proteomes" id="UP001179952">
    <property type="component" value="Unassembled WGS sequence"/>
</dbReference>
<dbReference type="Gene3D" id="1.20.1280.50">
    <property type="match status" value="1"/>
</dbReference>
<comment type="caution">
    <text evidence="2">The sequence shown here is derived from an EMBL/GenBank/DDBJ whole genome shotgun (WGS) entry which is preliminary data.</text>
</comment>
<keyword evidence="3" id="KW-1185">Reference proteome</keyword>
<dbReference type="Pfam" id="PF00646">
    <property type="entry name" value="F-box"/>
    <property type="match status" value="1"/>
</dbReference>
<dbReference type="PANTHER" id="PTHR34145">
    <property type="entry name" value="OS02G0105600 PROTEIN"/>
    <property type="match status" value="1"/>
</dbReference>
<evidence type="ECO:0000313" key="2">
    <source>
        <dbReference type="EMBL" id="KAK1271623.1"/>
    </source>
</evidence>
<proteinExistence type="predicted"/>
<name>A0AAV9B5J4_ACOGR</name>
<feature type="domain" description="F-box" evidence="1">
    <location>
        <begin position="3"/>
        <end position="53"/>
    </location>
</feature>
<dbReference type="SUPFAM" id="SSF52047">
    <property type="entry name" value="RNI-like"/>
    <property type="match status" value="1"/>
</dbReference>
<dbReference type="InterPro" id="IPR055411">
    <property type="entry name" value="LRR_FXL15/At3g58940/PEG3-like"/>
</dbReference>
<dbReference type="SMART" id="SM00256">
    <property type="entry name" value="FBOX"/>
    <property type="match status" value="1"/>
</dbReference>
<dbReference type="SUPFAM" id="SSF81383">
    <property type="entry name" value="F-box domain"/>
    <property type="match status" value="1"/>
</dbReference>
<accession>A0AAV9B5J4</accession>
<dbReference type="CDD" id="cd22160">
    <property type="entry name" value="F-box_AtFBL13-like"/>
    <property type="match status" value="1"/>
</dbReference>
<reference evidence="2" key="1">
    <citation type="journal article" date="2023" name="Nat. Commun.">
        <title>Diploid and tetraploid genomes of Acorus and the evolution of monocots.</title>
        <authorList>
            <person name="Ma L."/>
            <person name="Liu K.W."/>
            <person name="Li Z."/>
            <person name="Hsiao Y.Y."/>
            <person name="Qi Y."/>
            <person name="Fu T."/>
            <person name="Tang G.D."/>
            <person name="Zhang D."/>
            <person name="Sun W.H."/>
            <person name="Liu D.K."/>
            <person name="Li Y."/>
            <person name="Chen G.Z."/>
            <person name="Liu X.D."/>
            <person name="Liao X.Y."/>
            <person name="Jiang Y.T."/>
            <person name="Yu X."/>
            <person name="Hao Y."/>
            <person name="Huang J."/>
            <person name="Zhao X.W."/>
            <person name="Ke S."/>
            <person name="Chen Y.Y."/>
            <person name="Wu W.L."/>
            <person name="Hsu J.L."/>
            <person name="Lin Y.F."/>
            <person name="Huang M.D."/>
            <person name="Li C.Y."/>
            <person name="Huang L."/>
            <person name="Wang Z.W."/>
            <person name="Zhao X."/>
            <person name="Zhong W.Y."/>
            <person name="Peng D.H."/>
            <person name="Ahmad S."/>
            <person name="Lan S."/>
            <person name="Zhang J.S."/>
            <person name="Tsai W.C."/>
            <person name="Van de Peer Y."/>
            <person name="Liu Z.J."/>
        </authorList>
    </citation>
    <scope>NUCLEOTIDE SEQUENCE</scope>
    <source>
        <strain evidence="2">SCP</strain>
    </source>
</reference>
<reference evidence="2" key="2">
    <citation type="submission" date="2023-06" db="EMBL/GenBank/DDBJ databases">
        <authorList>
            <person name="Ma L."/>
            <person name="Liu K.-W."/>
            <person name="Li Z."/>
            <person name="Hsiao Y.-Y."/>
            <person name="Qi Y."/>
            <person name="Fu T."/>
            <person name="Tang G."/>
            <person name="Zhang D."/>
            <person name="Sun W.-H."/>
            <person name="Liu D.-K."/>
            <person name="Li Y."/>
            <person name="Chen G.-Z."/>
            <person name="Liu X.-D."/>
            <person name="Liao X.-Y."/>
            <person name="Jiang Y.-T."/>
            <person name="Yu X."/>
            <person name="Hao Y."/>
            <person name="Huang J."/>
            <person name="Zhao X.-W."/>
            <person name="Ke S."/>
            <person name="Chen Y.-Y."/>
            <person name="Wu W.-L."/>
            <person name="Hsu J.-L."/>
            <person name="Lin Y.-F."/>
            <person name="Huang M.-D."/>
            <person name="Li C.-Y."/>
            <person name="Huang L."/>
            <person name="Wang Z.-W."/>
            <person name="Zhao X."/>
            <person name="Zhong W.-Y."/>
            <person name="Peng D.-H."/>
            <person name="Ahmad S."/>
            <person name="Lan S."/>
            <person name="Zhang J.-S."/>
            <person name="Tsai W.-C."/>
            <person name="Van De Peer Y."/>
            <person name="Liu Z.-J."/>
        </authorList>
    </citation>
    <scope>NUCLEOTIDE SEQUENCE</scope>
    <source>
        <strain evidence="2">SCP</strain>
        <tissue evidence="2">Leaves</tissue>
    </source>
</reference>
<gene>
    <name evidence="2" type="ORF">QJS04_geneDACA012953</name>
</gene>